<comment type="caution">
    <text evidence="1">The sequence shown here is derived from an EMBL/GenBank/DDBJ whole genome shotgun (WGS) entry which is preliminary data.</text>
</comment>
<keyword evidence="2" id="KW-1185">Reference proteome</keyword>
<dbReference type="InterPro" id="IPR036641">
    <property type="entry name" value="HPT_dom_sf"/>
</dbReference>
<dbReference type="Proteomes" id="UP000540519">
    <property type="component" value="Unassembled WGS sequence"/>
</dbReference>
<evidence type="ECO:0000313" key="1">
    <source>
        <dbReference type="EMBL" id="MUH34366.1"/>
    </source>
</evidence>
<accession>A0A7X3CZL6</accession>
<evidence type="ECO:0000313" key="2">
    <source>
        <dbReference type="Proteomes" id="UP000540519"/>
    </source>
</evidence>
<name>A0A7X3CZL6_9FLAO</name>
<proteinExistence type="predicted"/>
<protein>
    <submittedName>
        <fullName evidence="1">Hpt domain-containing protein</fullName>
    </submittedName>
</protein>
<dbReference type="OrthoDB" id="1441381at2"/>
<dbReference type="RefSeq" id="WP_155598449.1">
    <property type="nucleotide sequence ID" value="NZ_RCNR01000001.1"/>
</dbReference>
<dbReference type="EMBL" id="RCNR01000001">
    <property type="protein sequence ID" value="MUH34366.1"/>
    <property type="molecule type" value="Genomic_DNA"/>
</dbReference>
<dbReference type="AlphaFoldDB" id="A0A7X3CZL6"/>
<reference evidence="1 2" key="1">
    <citation type="journal article" date="2019" name="Mar. Drugs">
        <title>Comparative Genomics and CAZyme Genome Repertoires of Marine Zobellia amurskyensis KMM 3526(T) and Zobellia laminariae KMM 3676(T).</title>
        <authorList>
            <person name="Chernysheva N."/>
            <person name="Bystritskaya E."/>
            <person name="Stenkova A."/>
            <person name="Golovkin I."/>
            <person name="Nedashkovskaya O."/>
            <person name="Isaeva M."/>
        </authorList>
    </citation>
    <scope>NUCLEOTIDE SEQUENCE [LARGE SCALE GENOMIC DNA]</scope>
    <source>
        <strain evidence="1 2">KMM 3526</strain>
    </source>
</reference>
<organism evidence="1 2">
    <name type="scientific">Zobellia amurskyensis</name>
    <dbReference type="NCBI Taxonomy" id="248905"/>
    <lineage>
        <taxon>Bacteria</taxon>
        <taxon>Pseudomonadati</taxon>
        <taxon>Bacteroidota</taxon>
        <taxon>Flavobacteriia</taxon>
        <taxon>Flavobacteriales</taxon>
        <taxon>Flavobacteriaceae</taxon>
        <taxon>Zobellia</taxon>
    </lineage>
</organism>
<dbReference type="GO" id="GO:0000160">
    <property type="term" value="P:phosphorelay signal transduction system"/>
    <property type="evidence" value="ECO:0007669"/>
    <property type="project" value="InterPro"/>
</dbReference>
<dbReference type="SUPFAM" id="SSF47226">
    <property type="entry name" value="Histidine-containing phosphotransfer domain, HPT domain"/>
    <property type="match status" value="1"/>
</dbReference>
<sequence>MEDFDGYRDERPSLNYVENLVGARDIEFEQKFVTLLKSEFSWDLGKYLYHIKLDEPRAAAEIVHKLKYKISVLGMEKTFAFAEEHKERLHTGDVTFDEDFKRVLKKINVFLELLD</sequence>
<gene>
    <name evidence="1" type="ORF">D9O36_00785</name>
</gene>